<evidence type="ECO:0000313" key="1">
    <source>
        <dbReference type="EMBL" id="GMR34745.1"/>
    </source>
</evidence>
<gene>
    <name evidence="1" type="ORF">PMAYCL1PPCAC_04940</name>
</gene>
<protein>
    <submittedName>
        <fullName evidence="1">Uncharacterized protein</fullName>
    </submittedName>
</protein>
<evidence type="ECO:0000313" key="2">
    <source>
        <dbReference type="Proteomes" id="UP001328107"/>
    </source>
</evidence>
<dbReference type="EMBL" id="BTRK01000002">
    <property type="protein sequence ID" value="GMR34745.1"/>
    <property type="molecule type" value="Genomic_DNA"/>
</dbReference>
<comment type="caution">
    <text evidence="1">The sequence shown here is derived from an EMBL/GenBank/DDBJ whole genome shotgun (WGS) entry which is preliminary data.</text>
</comment>
<organism evidence="1 2">
    <name type="scientific">Pristionchus mayeri</name>
    <dbReference type="NCBI Taxonomy" id="1317129"/>
    <lineage>
        <taxon>Eukaryota</taxon>
        <taxon>Metazoa</taxon>
        <taxon>Ecdysozoa</taxon>
        <taxon>Nematoda</taxon>
        <taxon>Chromadorea</taxon>
        <taxon>Rhabditida</taxon>
        <taxon>Rhabditina</taxon>
        <taxon>Diplogasteromorpha</taxon>
        <taxon>Diplogasteroidea</taxon>
        <taxon>Neodiplogasteridae</taxon>
        <taxon>Pristionchus</taxon>
    </lineage>
</organism>
<accession>A0AAN5C8M2</accession>
<dbReference type="Proteomes" id="UP001328107">
    <property type="component" value="Unassembled WGS sequence"/>
</dbReference>
<feature type="non-terminal residue" evidence="1">
    <location>
        <position position="1"/>
    </location>
</feature>
<dbReference type="AlphaFoldDB" id="A0AAN5C8M2"/>
<proteinExistence type="predicted"/>
<reference evidence="2" key="1">
    <citation type="submission" date="2022-10" db="EMBL/GenBank/DDBJ databases">
        <title>Genome assembly of Pristionchus species.</title>
        <authorList>
            <person name="Yoshida K."/>
            <person name="Sommer R.J."/>
        </authorList>
    </citation>
    <scope>NUCLEOTIDE SEQUENCE [LARGE SCALE GENOMIC DNA]</scope>
    <source>
        <strain evidence="2">RS5460</strain>
    </source>
</reference>
<sequence length="136" mass="14490">ANRMSMRAIRANVIRNSEEIRVKHAIYLSLSGLRYSGNGIDLVRSLARRVSSTTTQHLGREALEALAAGTIALETAIVPRIAEAAVLASELALLLALVLLRLACFAAQRGSEIEASAGEVRAIPANAVTVPVSYRL</sequence>
<feature type="non-terminal residue" evidence="1">
    <location>
        <position position="136"/>
    </location>
</feature>
<keyword evidence="2" id="KW-1185">Reference proteome</keyword>
<name>A0AAN5C8M2_9BILA</name>